<gene>
    <name evidence="3" type="ORF">NCTC949_02180</name>
    <name evidence="2" type="ORF">UL82_08085</name>
</gene>
<dbReference type="AlphaFoldDB" id="A0A0F6R2P7"/>
<name>A0A0F6R2P7_9CORY</name>
<dbReference type="RefSeq" id="WP_046440212.1">
    <property type="nucleotide sequence ID" value="NZ_CP011312.1"/>
</dbReference>
<keyword evidence="4" id="KW-1185">Reference proteome</keyword>
<dbReference type="InterPro" id="IPR025443">
    <property type="entry name" value="DUF4307"/>
</dbReference>
<evidence type="ECO:0000313" key="3">
    <source>
        <dbReference type="EMBL" id="VEH09053.1"/>
    </source>
</evidence>
<feature type="transmembrane region" description="Helical" evidence="1">
    <location>
        <begin position="20"/>
        <end position="42"/>
    </location>
</feature>
<protein>
    <submittedName>
        <fullName evidence="3">Secreted protein</fullName>
    </submittedName>
</protein>
<dbReference type="Proteomes" id="UP000033457">
    <property type="component" value="Chromosome"/>
</dbReference>
<dbReference type="Proteomes" id="UP000271380">
    <property type="component" value="Chromosome"/>
</dbReference>
<dbReference type="EMBL" id="CP011312">
    <property type="protein sequence ID" value="AKE41778.1"/>
    <property type="molecule type" value="Genomic_DNA"/>
</dbReference>
<dbReference type="OrthoDB" id="4425882at2"/>
<sequence length="147" mass="16165">MSSQQPTRQRYNVNTSDKGSWSSKLIAIFMVVIVAAFALAFVRYMQAQGKATVQAETATVEIIDDQTFLLGIDVTRTTTAEPTYCIVTALNYDKAEVGRREVLIPAGGNKLERVFTRIATTEQAVSGDVYGCSNIIPFYLTEAVELN</sequence>
<dbReference type="HOGENOM" id="CLU_121826_0_0_11"/>
<keyword evidence="1" id="KW-0472">Membrane</keyword>
<dbReference type="STRING" id="35755.UL82_08085"/>
<evidence type="ECO:0000313" key="5">
    <source>
        <dbReference type="Proteomes" id="UP000271380"/>
    </source>
</evidence>
<organism evidence="2 4">
    <name type="scientific">Corynebacterium kutscheri</name>
    <dbReference type="NCBI Taxonomy" id="35755"/>
    <lineage>
        <taxon>Bacteria</taxon>
        <taxon>Bacillati</taxon>
        <taxon>Actinomycetota</taxon>
        <taxon>Actinomycetes</taxon>
        <taxon>Mycobacteriales</taxon>
        <taxon>Corynebacteriaceae</taxon>
        <taxon>Corynebacterium</taxon>
    </lineage>
</organism>
<keyword evidence="1" id="KW-1133">Transmembrane helix</keyword>
<evidence type="ECO:0000313" key="4">
    <source>
        <dbReference type="Proteomes" id="UP000033457"/>
    </source>
</evidence>
<reference evidence="3 5" key="2">
    <citation type="submission" date="2018-12" db="EMBL/GenBank/DDBJ databases">
        <authorList>
            <consortium name="Pathogen Informatics"/>
        </authorList>
    </citation>
    <scope>NUCLEOTIDE SEQUENCE [LARGE SCALE GENOMIC DNA]</scope>
    <source>
        <strain evidence="3 5">NCTC949</strain>
    </source>
</reference>
<accession>A0A0F6R2P7</accession>
<dbReference type="Pfam" id="PF14155">
    <property type="entry name" value="DUF4307"/>
    <property type="match status" value="1"/>
</dbReference>
<evidence type="ECO:0000313" key="2">
    <source>
        <dbReference type="EMBL" id="AKE41778.1"/>
    </source>
</evidence>
<reference evidence="2 4" key="1">
    <citation type="journal article" date="2015" name="Genome Announc.">
        <title>Complete Genome Sequence of Corynebacterium kutscheri DSM 20755, a Corynebacterial Type Strain with Remarkably Low G+C Content of Chromosomal DNA.</title>
        <authorList>
            <person name="Ruckert C."/>
            <person name="Albersmeier A."/>
            <person name="Winkler A."/>
            <person name="Tauch A."/>
        </authorList>
    </citation>
    <scope>NUCLEOTIDE SEQUENCE [LARGE SCALE GENOMIC DNA]</scope>
    <source>
        <strain evidence="2 4">DSM 20755</strain>
    </source>
</reference>
<dbReference type="KEGG" id="cku:UL82_08085"/>
<dbReference type="EMBL" id="LR134377">
    <property type="protein sequence ID" value="VEH09053.1"/>
    <property type="molecule type" value="Genomic_DNA"/>
</dbReference>
<proteinExistence type="predicted"/>
<evidence type="ECO:0000256" key="1">
    <source>
        <dbReference type="SAM" id="Phobius"/>
    </source>
</evidence>
<keyword evidence="1" id="KW-0812">Transmembrane</keyword>